<dbReference type="Gene3D" id="3.40.50.720">
    <property type="entry name" value="NAD(P)-binding Rossmann-like Domain"/>
    <property type="match status" value="1"/>
</dbReference>
<evidence type="ECO:0000313" key="2">
    <source>
        <dbReference type="EMBL" id="KOG54618.1"/>
    </source>
</evidence>
<dbReference type="Pfam" id="PF13561">
    <property type="entry name" value="adh_short_C2"/>
    <property type="match status" value="1"/>
</dbReference>
<dbReference type="EMBL" id="LGUT01004319">
    <property type="protein sequence ID" value="KOG54618.1"/>
    <property type="molecule type" value="Genomic_DNA"/>
</dbReference>
<accession>A0ABR5ISL2</accession>
<comment type="caution">
    <text evidence="2">The sequence shown here is derived from an EMBL/GenBank/DDBJ whole genome shotgun (WGS) entry which is preliminary data.</text>
</comment>
<dbReference type="SUPFAM" id="SSF51735">
    <property type="entry name" value="NAD(P)-binding Rossmann-fold domains"/>
    <property type="match status" value="1"/>
</dbReference>
<dbReference type="Proteomes" id="UP000037020">
    <property type="component" value="Unassembled WGS sequence"/>
</dbReference>
<evidence type="ECO:0000256" key="1">
    <source>
        <dbReference type="SAM" id="MobiDB-lite"/>
    </source>
</evidence>
<evidence type="ECO:0008006" key="4">
    <source>
        <dbReference type="Google" id="ProtNLM"/>
    </source>
</evidence>
<feature type="region of interest" description="Disordered" evidence="1">
    <location>
        <begin position="54"/>
        <end position="122"/>
    </location>
</feature>
<feature type="compositionally biased region" description="Basic and acidic residues" evidence="1">
    <location>
        <begin position="66"/>
        <end position="86"/>
    </location>
</feature>
<keyword evidence="3" id="KW-1185">Reference proteome</keyword>
<feature type="compositionally biased region" description="Low complexity" evidence="1">
    <location>
        <begin position="87"/>
        <end position="102"/>
    </location>
</feature>
<gene>
    <name evidence="2" type="ORF">ADK38_43930</name>
</gene>
<sequence length="122" mass="12051">MPLGRLAEPAEIGDACVFLASDLAAYVTGASLLVHGGGERPAFLDAATANRAADGHGAVDPAEDGSDARTAEGLDARTADGTDARTADGPSVRAGGRAAGRTAGHDAGDRTSGTTDEQGEMT</sequence>
<name>A0ABR5ISL2_9ACTN</name>
<reference evidence="2 3" key="1">
    <citation type="submission" date="2015-07" db="EMBL/GenBank/DDBJ databases">
        <authorList>
            <person name="Ju K.-S."/>
            <person name="Doroghazi J.R."/>
            <person name="Metcalf W.W."/>
        </authorList>
    </citation>
    <scope>NUCLEOTIDE SEQUENCE [LARGE SCALE GENOMIC DNA]</scope>
    <source>
        <strain evidence="2 3">NRRL B-3589</strain>
    </source>
</reference>
<organism evidence="2 3">
    <name type="scientific">Streptomyces varsoviensis</name>
    <dbReference type="NCBI Taxonomy" id="67373"/>
    <lineage>
        <taxon>Bacteria</taxon>
        <taxon>Bacillati</taxon>
        <taxon>Actinomycetota</taxon>
        <taxon>Actinomycetes</taxon>
        <taxon>Kitasatosporales</taxon>
        <taxon>Streptomycetaceae</taxon>
        <taxon>Streptomyces</taxon>
    </lineage>
</organism>
<dbReference type="InterPro" id="IPR036291">
    <property type="entry name" value="NAD(P)-bd_dom_sf"/>
</dbReference>
<evidence type="ECO:0000313" key="3">
    <source>
        <dbReference type="Proteomes" id="UP000037020"/>
    </source>
</evidence>
<protein>
    <recommendedName>
        <fullName evidence="4">Short-chain dehydrogenase</fullName>
    </recommendedName>
</protein>
<proteinExistence type="predicted"/>
<dbReference type="InterPro" id="IPR002347">
    <property type="entry name" value="SDR_fam"/>
</dbReference>